<organism evidence="2 3">
    <name type="scientific">Apiospora phragmitis</name>
    <dbReference type="NCBI Taxonomy" id="2905665"/>
    <lineage>
        <taxon>Eukaryota</taxon>
        <taxon>Fungi</taxon>
        <taxon>Dikarya</taxon>
        <taxon>Ascomycota</taxon>
        <taxon>Pezizomycotina</taxon>
        <taxon>Sordariomycetes</taxon>
        <taxon>Xylariomycetidae</taxon>
        <taxon>Amphisphaeriales</taxon>
        <taxon>Apiosporaceae</taxon>
        <taxon>Apiospora</taxon>
    </lineage>
</organism>
<evidence type="ECO:0000313" key="2">
    <source>
        <dbReference type="EMBL" id="KAK8068916.1"/>
    </source>
</evidence>
<name>A0ABR1VF23_9PEZI</name>
<accession>A0ABR1VF23</accession>
<evidence type="ECO:0000256" key="1">
    <source>
        <dbReference type="SAM" id="MobiDB-lite"/>
    </source>
</evidence>
<feature type="region of interest" description="Disordered" evidence="1">
    <location>
        <begin position="53"/>
        <end position="73"/>
    </location>
</feature>
<proteinExistence type="predicted"/>
<dbReference type="Proteomes" id="UP001480595">
    <property type="component" value="Unassembled WGS sequence"/>
</dbReference>
<comment type="caution">
    <text evidence="2">The sequence shown here is derived from an EMBL/GenBank/DDBJ whole genome shotgun (WGS) entry which is preliminary data.</text>
</comment>
<protein>
    <submittedName>
        <fullName evidence="2">Uncharacterized protein</fullName>
    </submittedName>
</protein>
<gene>
    <name evidence="2" type="ORF">PG994_005532</name>
</gene>
<sequence>MIKIRREYATHQARRLCRLGGIEEESLIEEIPSGGKYEAAMDPSPARGVRELSYRSTQGGHAGPGLTGLTGSRARTRTEHLAERGLEHVGDASERAQSIILLIGQARRLMQAETASS</sequence>
<keyword evidence="3" id="KW-1185">Reference proteome</keyword>
<reference evidence="2 3" key="1">
    <citation type="submission" date="2023-01" db="EMBL/GenBank/DDBJ databases">
        <title>Analysis of 21 Apiospora genomes using comparative genomics revels a genus with tremendous synthesis potential of carbohydrate active enzymes and secondary metabolites.</title>
        <authorList>
            <person name="Sorensen T."/>
        </authorList>
    </citation>
    <scope>NUCLEOTIDE SEQUENCE [LARGE SCALE GENOMIC DNA]</scope>
    <source>
        <strain evidence="2 3">CBS 135458</strain>
    </source>
</reference>
<dbReference type="GeneID" id="92090004"/>
<dbReference type="RefSeq" id="XP_066716210.1">
    <property type="nucleotide sequence ID" value="XM_066856941.1"/>
</dbReference>
<evidence type="ECO:0000313" key="3">
    <source>
        <dbReference type="Proteomes" id="UP001480595"/>
    </source>
</evidence>
<dbReference type="EMBL" id="JAQQWL010000006">
    <property type="protein sequence ID" value="KAK8068916.1"/>
    <property type="molecule type" value="Genomic_DNA"/>
</dbReference>